<evidence type="ECO:0000256" key="2">
    <source>
        <dbReference type="ARBA" id="ARBA00022729"/>
    </source>
</evidence>
<comment type="similarity">
    <text evidence="4">Belongs to the Omp25/RopB family.</text>
</comment>
<dbReference type="PANTHER" id="PTHR34001:SF3">
    <property type="entry name" value="BLL7405 PROTEIN"/>
    <property type="match status" value="1"/>
</dbReference>
<keyword evidence="8" id="KW-1185">Reference proteome</keyword>
<keyword evidence="2" id="KW-0732">Signal</keyword>
<sequence>MRAAAGRPHRNWRGSIQSGGSQGSRRQGQAARSTDLWQNSDRCAPSKRHLPQFKRRYNARSFAGAIASPSLGPRQHPTGCGRRTKDKTMKHVIPIMLGAALLAASPACAEDNSFAGPYLGVEAGYEAYPDDFNGAMVGGIAGYNWAAGDLLLGIEGRYAKPFANSTLVTENTAATTTAKVSLKHQFGGSLRIGYRLSDNVALFANAGAERFTVDATRTVKPKPGCTPSPTAPCATTVTDFGFAETLFTAGASLEVGFGENWRGRLSYRYGDGDAYTRNTAAVALIYAF</sequence>
<dbReference type="Gene3D" id="2.40.160.20">
    <property type="match status" value="1"/>
</dbReference>
<reference evidence="7 8" key="1">
    <citation type="journal article" date="2013" name="J. Microbiol. Biotechnol.">
        <title>Novosphingobium ginsenosidimutans sp. nov., with the ability to convert ginsenoside.</title>
        <authorList>
            <person name="Kim J.K."/>
            <person name="He D."/>
            <person name="Liu Q.M."/>
            <person name="Park H.Y."/>
            <person name="Jung M.S."/>
            <person name="Yoon M.H."/>
            <person name="Kim S.C."/>
            <person name="Im W.T."/>
        </authorList>
    </citation>
    <scope>NUCLEOTIDE SEQUENCE [LARGE SCALE GENOMIC DNA]</scope>
    <source>
        <strain evidence="7 8">FW-6</strain>
    </source>
</reference>
<dbReference type="InterPro" id="IPR011250">
    <property type="entry name" value="OMP/PagP_B-barrel"/>
</dbReference>
<proteinExistence type="inferred from homology"/>
<dbReference type="SUPFAM" id="SSF56925">
    <property type="entry name" value="OMPA-like"/>
    <property type="match status" value="1"/>
</dbReference>
<protein>
    <submittedName>
        <fullName evidence="7">Porin family protein</fullName>
    </submittedName>
</protein>
<evidence type="ECO:0000256" key="1">
    <source>
        <dbReference type="ARBA" id="ARBA00004370"/>
    </source>
</evidence>
<dbReference type="Pfam" id="PF13505">
    <property type="entry name" value="OMP_b-brl"/>
    <property type="match status" value="1"/>
</dbReference>
<gene>
    <name evidence="7" type="ORF">FRF71_07510</name>
</gene>
<evidence type="ECO:0000313" key="7">
    <source>
        <dbReference type="EMBL" id="QEA15991.1"/>
    </source>
</evidence>
<feature type="compositionally biased region" description="Low complexity" evidence="5">
    <location>
        <begin position="13"/>
        <end position="33"/>
    </location>
</feature>
<evidence type="ECO:0000256" key="3">
    <source>
        <dbReference type="ARBA" id="ARBA00023136"/>
    </source>
</evidence>
<organism evidence="7 8">
    <name type="scientific">Novosphingobium ginsenosidimutans</name>
    <dbReference type="NCBI Taxonomy" id="1176536"/>
    <lineage>
        <taxon>Bacteria</taxon>
        <taxon>Pseudomonadati</taxon>
        <taxon>Pseudomonadota</taxon>
        <taxon>Alphaproteobacteria</taxon>
        <taxon>Sphingomonadales</taxon>
        <taxon>Sphingomonadaceae</taxon>
        <taxon>Novosphingobium</taxon>
    </lineage>
</organism>
<dbReference type="InterPro" id="IPR027385">
    <property type="entry name" value="Beta-barrel_OMP"/>
</dbReference>
<dbReference type="Proteomes" id="UP000321172">
    <property type="component" value="Chromosome"/>
</dbReference>
<feature type="domain" description="Outer membrane protein beta-barrel" evidence="6">
    <location>
        <begin position="99"/>
        <end position="288"/>
    </location>
</feature>
<dbReference type="KEGG" id="ngf:FRF71_07510"/>
<dbReference type="GO" id="GO:0019867">
    <property type="term" value="C:outer membrane"/>
    <property type="evidence" value="ECO:0007669"/>
    <property type="project" value="InterPro"/>
</dbReference>
<feature type="region of interest" description="Disordered" evidence="5">
    <location>
        <begin position="1"/>
        <end position="50"/>
    </location>
</feature>
<accession>A0A5B8S3I2</accession>
<dbReference type="NCBIfam" id="TIGR01414">
    <property type="entry name" value="autotrans_barl"/>
    <property type="match status" value="1"/>
</dbReference>
<evidence type="ECO:0000259" key="6">
    <source>
        <dbReference type="Pfam" id="PF13505"/>
    </source>
</evidence>
<evidence type="ECO:0000256" key="4">
    <source>
        <dbReference type="ARBA" id="ARBA00038306"/>
    </source>
</evidence>
<dbReference type="InterPro" id="IPR051692">
    <property type="entry name" value="OMP-like"/>
</dbReference>
<dbReference type="AlphaFoldDB" id="A0A5B8S3I2"/>
<comment type="subcellular location">
    <subcellularLocation>
        <location evidence="1">Membrane</location>
    </subcellularLocation>
</comment>
<dbReference type="PANTHER" id="PTHR34001">
    <property type="entry name" value="BLL7405 PROTEIN"/>
    <property type="match status" value="1"/>
</dbReference>
<evidence type="ECO:0000313" key="8">
    <source>
        <dbReference type="Proteomes" id="UP000321172"/>
    </source>
</evidence>
<evidence type="ECO:0000256" key="5">
    <source>
        <dbReference type="SAM" id="MobiDB-lite"/>
    </source>
</evidence>
<dbReference type="InterPro" id="IPR006315">
    <property type="entry name" value="OM_autotransptr_brl_dom"/>
</dbReference>
<keyword evidence="3" id="KW-0472">Membrane</keyword>
<dbReference type="EMBL" id="CP042345">
    <property type="protein sequence ID" value="QEA15991.1"/>
    <property type="molecule type" value="Genomic_DNA"/>
</dbReference>
<name>A0A5B8S3I2_9SPHN</name>
<dbReference type="OrthoDB" id="9815357at2"/>